<proteinExistence type="predicted"/>
<reference evidence="2 3" key="1">
    <citation type="submission" date="2016-11" db="EMBL/GenBank/DDBJ databases">
        <authorList>
            <person name="Seier E.R."/>
            <person name="Hipwell C.M."/>
            <person name="Kelliher A.B."/>
            <person name="Lando N.A."/>
            <person name="Tsaousis B.E."/>
            <person name="Esposito E.C."/>
            <person name="Heckman E.L."/>
            <person name="Mageeney C.M."/>
            <person name="Kenna M.A."/>
            <person name="Ware V.C."/>
            <person name="Garlena R.A."/>
            <person name="Russell D.A."/>
            <person name="Pope W.H."/>
            <person name="Jacobs-Sera D."/>
            <person name="Hendrix R.W."/>
            <person name="Hatfull G.F."/>
        </authorList>
    </citation>
    <scope>NUCLEOTIDE SEQUENCE [LARGE SCALE GENOMIC DNA]</scope>
</reference>
<name>A0A1J0MDL2_9CAUD</name>
<feature type="domain" description="DUF7172" evidence="1">
    <location>
        <begin position="8"/>
        <end position="209"/>
    </location>
</feature>
<evidence type="ECO:0000313" key="2">
    <source>
        <dbReference type="EMBL" id="APD19258.1"/>
    </source>
</evidence>
<dbReference type="Pfam" id="PF23787">
    <property type="entry name" value="DUF7172"/>
    <property type="match status" value="1"/>
</dbReference>
<accession>A0A1J0MDL2</accession>
<organism evidence="2 3">
    <name type="scientific">Mycobacterium phage Taptic</name>
    <dbReference type="NCBI Taxonomy" id="1920305"/>
    <lineage>
        <taxon>Viruses</taxon>
        <taxon>Duplodnaviria</taxon>
        <taxon>Heunggongvirae</taxon>
        <taxon>Uroviricota</taxon>
        <taxon>Caudoviricetes</taxon>
        <taxon>Northamptonvirus</taxon>
        <taxon>Northamptonvirus taptic</taxon>
    </lineage>
</organism>
<keyword evidence="3" id="KW-1185">Reference proteome</keyword>
<dbReference type="EMBL" id="KY130461">
    <property type="protein sequence ID" value="APD19258.1"/>
    <property type="molecule type" value="Genomic_DNA"/>
</dbReference>
<gene>
    <name evidence="2" type="ORF">SEA_TAPTIC_28</name>
</gene>
<dbReference type="InterPro" id="IPR055596">
    <property type="entry name" value="DUF7172"/>
</dbReference>
<dbReference type="Proteomes" id="UP000225735">
    <property type="component" value="Segment"/>
</dbReference>
<sequence>MPVIDFVEPNVCVGENLATDQAGLLMLQPWAFPRLVRDVRAVSNDGNGSLPATKKLPGKLMVNQQVEWLNDGPLPQDMLVRVIRGPRQIITSNPNAIQFRDRWSYAMDAQPALPQVTGYFNSQTGVAVDLGTNSVAEPVPGKQRTWWPVNCQDEWIPYQIEPGSTFRLWYRCYVWTPPPWADNANKGNPEHRAWANWVRLQLWAHPRQGTIVTG</sequence>
<evidence type="ECO:0000313" key="3">
    <source>
        <dbReference type="Proteomes" id="UP000225735"/>
    </source>
</evidence>
<evidence type="ECO:0000259" key="1">
    <source>
        <dbReference type="Pfam" id="PF23787"/>
    </source>
</evidence>
<protein>
    <recommendedName>
        <fullName evidence="1">DUF7172 domain-containing protein</fullName>
    </recommendedName>
</protein>